<dbReference type="Proteomes" id="UP000504844">
    <property type="component" value="Chromosome"/>
</dbReference>
<dbReference type="GO" id="GO:0004364">
    <property type="term" value="F:glutathione transferase activity"/>
    <property type="evidence" value="ECO:0007669"/>
    <property type="project" value="TreeGrafter"/>
</dbReference>
<dbReference type="InterPro" id="IPR040079">
    <property type="entry name" value="Glutathione_S-Trfase"/>
</dbReference>
<sequence>MQLVIGNKNYSSWSLRPWLGMKVAGIKFDEVAHDLYAPNALAERLQFSPSAKVPVLIDGDIHIWDSLAIAEYLAERYPAAKLWPQDIVARAYARSVCAEMHAGFSALRSTCPMDIRQKHPVVMTPALQADIDRVLAIWHDCRSRFTGHGEFLFGHFSWVDAFFAPVVTRFVTYGITVPAPLDLYMNAVLALPAMQEWMADAQAESSVAA</sequence>
<dbReference type="Gene3D" id="1.20.1050.10">
    <property type="match status" value="1"/>
</dbReference>
<evidence type="ECO:0000259" key="1">
    <source>
        <dbReference type="PROSITE" id="PS50404"/>
    </source>
</evidence>
<protein>
    <submittedName>
        <fullName evidence="2">Glutathione S-transferase family protein</fullName>
    </submittedName>
</protein>
<keyword evidence="3" id="KW-1185">Reference proteome</keyword>
<dbReference type="GO" id="GO:0006559">
    <property type="term" value="P:L-phenylalanine catabolic process"/>
    <property type="evidence" value="ECO:0007669"/>
    <property type="project" value="TreeGrafter"/>
</dbReference>
<dbReference type="GO" id="GO:0006749">
    <property type="term" value="P:glutathione metabolic process"/>
    <property type="evidence" value="ECO:0007669"/>
    <property type="project" value="TreeGrafter"/>
</dbReference>
<dbReference type="InterPro" id="IPR036282">
    <property type="entry name" value="Glutathione-S-Trfase_C_sf"/>
</dbReference>
<dbReference type="SFLD" id="SFLDS00019">
    <property type="entry name" value="Glutathione_Transferase_(cytos"/>
    <property type="match status" value="1"/>
</dbReference>
<evidence type="ECO:0000313" key="2">
    <source>
        <dbReference type="EMBL" id="QKJ65990.1"/>
    </source>
</evidence>
<dbReference type="SUPFAM" id="SSF52833">
    <property type="entry name" value="Thioredoxin-like"/>
    <property type="match status" value="1"/>
</dbReference>
<organism evidence="2 3">
    <name type="scientific">Deefgea piscis</name>
    <dbReference type="NCBI Taxonomy" id="2739061"/>
    <lineage>
        <taxon>Bacteria</taxon>
        <taxon>Pseudomonadati</taxon>
        <taxon>Pseudomonadota</taxon>
        <taxon>Betaproteobacteria</taxon>
        <taxon>Neisseriales</taxon>
        <taxon>Chitinibacteraceae</taxon>
        <taxon>Deefgea</taxon>
    </lineage>
</organism>
<gene>
    <name evidence="2" type="ORF">HQN60_04275</name>
</gene>
<dbReference type="Pfam" id="PF13410">
    <property type="entry name" value="GST_C_2"/>
    <property type="match status" value="1"/>
</dbReference>
<dbReference type="InterPro" id="IPR036249">
    <property type="entry name" value="Thioredoxin-like_sf"/>
</dbReference>
<evidence type="ECO:0000313" key="3">
    <source>
        <dbReference type="Proteomes" id="UP000504844"/>
    </source>
</evidence>
<dbReference type="GO" id="GO:0016034">
    <property type="term" value="F:maleylacetoacetate isomerase activity"/>
    <property type="evidence" value="ECO:0007669"/>
    <property type="project" value="TreeGrafter"/>
</dbReference>
<reference evidence="2 3" key="1">
    <citation type="submission" date="2020-05" db="EMBL/GenBank/DDBJ databases">
        <title>Complete genome sequence of Deefgea sp. D17.</title>
        <authorList>
            <person name="Bae J.-W."/>
            <person name="Han J.E."/>
        </authorList>
    </citation>
    <scope>NUCLEOTIDE SEQUENCE [LARGE SCALE GENOMIC DNA]</scope>
    <source>
        <strain evidence="2 3">D17</strain>
    </source>
</reference>
<accession>A0A6M8SR60</accession>
<dbReference type="PANTHER" id="PTHR42673">
    <property type="entry name" value="MALEYLACETOACETATE ISOMERASE"/>
    <property type="match status" value="1"/>
</dbReference>
<dbReference type="CDD" id="cd03043">
    <property type="entry name" value="GST_N_1"/>
    <property type="match status" value="1"/>
</dbReference>
<dbReference type="PANTHER" id="PTHR42673:SF4">
    <property type="entry name" value="MALEYLACETOACETATE ISOMERASE"/>
    <property type="match status" value="1"/>
</dbReference>
<feature type="domain" description="GST N-terminal" evidence="1">
    <location>
        <begin position="1"/>
        <end position="81"/>
    </location>
</feature>
<dbReference type="Pfam" id="PF13409">
    <property type="entry name" value="GST_N_2"/>
    <property type="match status" value="1"/>
</dbReference>
<dbReference type="SUPFAM" id="SSF47616">
    <property type="entry name" value="GST C-terminal domain-like"/>
    <property type="match status" value="1"/>
</dbReference>
<dbReference type="KEGG" id="dee:HQN60_04275"/>
<dbReference type="Gene3D" id="3.40.30.10">
    <property type="entry name" value="Glutaredoxin"/>
    <property type="match status" value="1"/>
</dbReference>
<dbReference type="RefSeq" id="WP_173532494.1">
    <property type="nucleotide sequence ID" value="NZ_CP054143.1"/>
</dbReference>
<dbReference type="FunFam" id="3.40.30.10:FF:000206">
    <property type="entry name" value="Probable glutathione S-transferase"/>
    <property type="match status" value="1"/>
</dbReference>
<dbReference type="AlphaFoldDB" id="A0A6M8SR60"/>
<dbReference type="CDD" id="cd03194">
    <property type="entry name" value="GST_C_3"/>
    <property type="match status" value="1"/>
</dbReference>
<dbReference type="EMBL" id="CP054143">
    <property type="protein sequence ID" value="QKJ65990.1"/>
    <property type="molecule type" value="Genomic_DNA"/>
</dbReference>
<keyword evidence="2" id="KW-0808">Transferase</keyword>
<proteinExistence type="predicted"/>
<name>A0A6M8SR60_9NEIS</name>
<dbReference type="InterPro" id="IPR004045">
    <property type="entry name" value="Glutathione_S-Trfase_N"/>
</dbReference>
<dbReference type="PROSITE" id="PS50404">
    <property type="entry name" value="GST_NTER"/>
    <property type="match status" value="1"/>
</dbReference>